<evidence type="ECO:0000313" key="4">
    <source>
        <dbReference type="WBParaSite" id="BTMF_0001546601-mRNA-1"/>
    </source>
</evidence>
<evidence type="ECO:0000313" key="2">
    <source>
        <dbReference type="EMBL" id="VDO45873.1"/>
    </source>
</evidence>
<dbReference type="Pfam" id="PF25321">
    <property type="entry name" value="PH_RASGAP"/>
    <property type="match status" value="1"/>
</dbReference>
<dbReference type="STRING" id="42155.A0A0R3R622"/>
<keyword evidence="3" id="KW-1185">Reference proteome</keyword>
<protein>
    <submittedName>
        <fullName evidence="4">PH domain-containing protein</fullName>
    </submittedName>
</protein>
<feature type="domain" description="Ras/Rap GTPase-activating protein SynGAP-like PH" evidence="1">
    <location>
        <begin position="98"/>
        <end position="165"/>
    </location>
</feature>
<dbReference type="Proteomes" id="UP000280834">
    <property type="component" value="Unassembled WGS sequence"/>
</dbReference>
<name>A0A0R3R622_9BILA</name>
<dbReference type="WBParaSite" id="BTMF_0001546601-mRNA-1">
    <property type="protein sequence ID" value="BTMF_0001546601-mRNA-1"/>
    <property type="gene ID" value="BTMF_0001546601"/>
</dbReference>
<gene>
    <name evidence="2" type="ORF">BTMF_LOCUS13458</name>
</gene>
<sequence>MGFISNTICGYYNTRKTIRSSSLSLLTKHRSSLSYHCHCSLSSSSTINMQQFQSAKITIPSNLNTESTDENACNDERLPVQSYRHSTFRPYPISQEDENSFRPSRSHESLLAYSSATHTIDLDGAEAQIHSIHPSAVDVSNYFELQNTYYSCRNSRERNRWIEKLVFF</sequence>
<organism evidence="4">
    <name type="scientific">Brugia timori</name>
    <dbReference type="NCBI Taxonomy" id="42155"/>
    <lineage>
        <taxon>Eukaryota</taxon>
        <taxon>Metazoa</taxon>
        <taxon>Ecdysozoa</taxon>
        <taxon>Nematoda</taxon>
        <taxon>Chromadorea</taxon>
        <taxon>Rhabditida</taxon>
        <taxon>Spirurina</taxon>
        <taxon>Spiruromorpha</taxon>
        <taxon>Filarioidea</taxon>
        <taxon>Onchocercidae</taxon>
        <taxon>Brugia</taxon>
    </lineage>
</organism>
<dbReference type="EMBL" id="UZAG01020127">
    <property type="protein sequence ID" value="VDO45873.1"/>
    <property type="molecule type" value="Genomic_DNA"/>
</dbReference>
<dbReference type="AlphaFoldDB" id="A0A0R3R622"/>
<proteinExistence type="predicted"/>
<evidence type="ECO:0000313" key="3">
    <source>
        <dbReference type="Proteomes" id="UP000280834"/>
    </source>
</evidence>
<accession>A0A0R3R622</accession>
<dbReference type="InterPro" id="IPR057606">
    <property type="entry name" value="SynGAP1-like_PH"/>
</dbReference>
<reference evidence="2 3" key="2">
    <citation type="submission" date="2018-11" db="EMBL/GenBank/DDBJ databases">
        <authorList>
            <consortium name="Pathogen Informatics"/>
        </authorList>
    </citation>
    <scope>NUCLEOTIDE SEQUENCE [LARGE SCALE GENOMIC DNA]</scope>
</reference>
<reference evidence="4" key="1">
    <citation type="submission" date="2017-02" db="UniProtKB">
        <authorList>
            <consortium name="WormBaseParasite"/>
        </authorList>
    </citation>
    <scope>IDENTIFICATION</scope>
</reference>
<evidence type="ECO:0000259" key="1">
    <source>
        <dbReference type="Pfam" id="PF25321"/>
    </source>
</evidence>